<dbReference type="GO" id="GO:1990961">
    <property type="term" value="P:xenobiotic detoxification by transmembrane export across the plasma membrane"/>
    <property type="evidence" value="ECO:0007669"/>
    <property type="project" value="UniProtKB-ARBA"/>
</dbReference>
<dbReference type="EMBL" id="UGYV01000001">
    <property type="protein sequence ID" value="SUI74479.1"/>
    <property type="molecule type" value="Genomic_DNA"/>
</dbReference>
<evidence type="ECO:0000256" key="5">
    <source>
        <dbReference type="ARBA" id="ARBA00022989"/>
    </source>
</evidence>
<dbReference type="SUPFAM" id="SSF103481">
    <property type="entry name" value="Multidrug resistance efflux transporter EmrE"/>
    <property type="match status" value="1"/>
</dbReference>
<dbReference type="AlphaFoldDB" id="A0A1N6YAN0"/>
<dbReference type="OrthoDB" id="9808638at2"/>
<accession>A0A1N6YAN0</accession>
<feature type="transmembrane region" description="Helical" evidence="10">
    <location>
        <begin position="57"/>
        <end position="78"/>
    </location>
</feature>
<reference evidence="12 14" key="3">
    <citation type="submission" date="2018-06" db="EMBL/GenBank/DDBJ databases">
        <authorList>
            <consortium name="Pathogen Informatics"/>
            <person name="Doyle S."/>
        </authorList>
    </citation>
    <scope>NUCLEOTIDE SEQUENCE [LARGE SCALE GENOMIC DNA]</scope>
    <source>
        <strain evidence="12 14">NCTC10736</strain>
    </source>
</reference>
<organism evidence="12 14">
    <name type="scientific">Shewanella morhuae</name>
    <dbReference type="NCBI Taxonomy" id="365591"/>
    <lineage>
        <taxon>Bacteria</taxon>
        <taxon>Pseudomonadati</taxon>
        <taxon>Pseudomonadota</taxon>
        <taxon>Gammaproteobacteria</taxon>
        <taxon>Alteromonadales</taxon>
        <taxon>Shewanellaceae</taxon>
        <taxon>Shewanella</taxon>
    </lineage>
</organism>
<evidence type="ECO:0000313" key="11">
    <source>
        <dbReference type="EMBL" id="PTA50681.1"/>
    </source>
</evidence>
<reference evidence="11" key="1">
    <citation type="submission" date="2018-03" db="EMBL/GenBank/DDBJ databases">
        <authorList>
            <person name="Dailey F.E."/>
        </authorList>
    </citation>
    <scope>NUCLEOTIDE SEQUENCE</scope>
    <source>
        <strain evidence="11">CW7</strain>
    </source>
</reference>
<feature type="transmembrane region" description="Helical" evidence="10">
    <location>
        <begin position="29"/>
        <end position="50"/>
    </location>
</feature>
<dbReference type="FunFam" id="1.10.3730.20:FF:000001">
    <property type="entry name" value="Quaternary ammonium compound resistance transporter SugE"/>
    <property type="match status" value="1"/>
</dbReference>
<evidence type="ECO:0000256" key="1">
    <source>
        <dbReference type="ARBA" id="ARBA00004651"/>
    </source>
</evidence>
<dbReference type="InterPro" id="IPR037185">
    <property type="entry name" value="EmrE-like"/>
</dbReference>
<dbReference type="Proteomes" id="UP000240506">
    <property type="component" value="Unassembled WGS sequence"/>
</dbReference>
<keyword evidence="13" id="KW-1185">Reference proteome</keyword>
<comment type="subcellular location">
    <subcellularLocation>
        <location evidence="1 9">Cell membrane</location>
        <topology evidence="1 9">Multi-pass membrane protein</topology>
    </subcellularLocation>
</comment>
<sequence>MSWFLLILAGLFEIGWAVGLKYTEGFTRLWPSIFTVASMAVSVLLLGLAVKQLPIGTAYGVWVGIGAMGTAIAGIVLLGEGVSLLKIASLVLILLGVLGLKLAH</sequence>
<dbReference type="NCBIfam" id="NF008512">
    <property type="entry name" value="PRK11431.1"/>
    <property type="match status" value="1"/>
</dbReference>
<dbReference type="GO" id="GO:0022857">
    <property type="term" value="F:transmembrane transporter activity"/>
    <property type="evidence" value="ECO:0007669"/>
    <property type="project" value="InterPro"/>
</dbReference>
<evidence type="ECO:0000256" key="9">
    <source>
        <dbReference type="RuleBase" id="RU003942"/>
    </source>
</evidence>
<evidence type="ECO:0000256" key="10">
    <source>
        <dbReference type="SAM" id="Phobius"/>
    </source>
</evidence>
<proteinExistence type="inferred from homology"/>
<dbReference type="RefSeq" id="WP_076499847.1">
    <property type="nucleotide sequence ID" value="NZ_FTNN01000009.1"/>
</dbReference>
<name>A0A1N6YAN0_9GAMM</name>
<dbReference type="Proteomes" id="UP000255061">
    <property type="component" value="Unassembled WGS sequence"/>
</dbReference>
<comment type="similarity">
    <text evidence="7">Belongs to the drug/metabolite transporter (DMT) superfamily. Small multidrug resistance (SMR) (TC 2.A.7.1) family. Gdx/SugE subfamily.</text>
</comment>
<keyword evidence="2" id="KW-0813">Transport</keyword>
<keyword evidence="4 9" id="KW-0812">Transmembrane</keyword>
<evidence type="ECO:0000256" key="6">
    <source>
        <dbReference type="ARBA" id="ARBA00023136"/>
    </source>
</evidence>
<dbReference type="PANTHER" id="PTHR30561:SF0">
    <property type="entry name" value="GUANIDINIUM EXPORTER"/>
    <property type="match status" value="1"/>
</dbReference>
<evidence type="ECO:0000256" key="4">
    <source>
        <dbReference type="ARBA" id="ARBA00022692"/>
    </source>
</evidence>
<dbReference type="InterPro" id="IPR000390">
    <property type="entry name" value="Small_drug/metabolite_transptr"/>
</dbReference>
<gene>
    <name evidence="12" type="primary">sugE</name>
    <name evidence="11" type="ORF">C9I43_09295</name>
    <name evidence="12" type="ORF">NCTC10736_01649</name>
</gene>
<keyword evidence="5 10" id="KW-1133">Transmembrane helix</keyword>
<dbReference type="PANTHER" id="PTHR30561">
    <property type="entry name" value="SMR FAMILY PROTON-DEPENDENT DRUG EFFLUX TRANSPORTER SUGE"/>
    <property type="match status" value="1"/>
</dbReference>
<keyword evidence="3" id="KW-1003">Cell membrane</keyword>
<keyword evidence="6 10" id="KW-0472">Membrane</keyword>
<accession>A0A380A525</accession>
<evidence type="ECO:0000256" key="7">
    <source>
        <dbReference type="ARBA" id="ARBA00038151"/>
    </source>
</evidence>
<dbReference type="STRING" id="365591.SAMN05421840_10941"/>
<dbReference type="EMBL" id="PYSG01000002">
    <property type="protein sequence ID" value="PTA50681.1"/>
    <property type="molecule type" value="Genomic_DNA"/>
</dbReference>
<dbReference type="InterPro" id="IPR045324">
    <property type="entry name" value="Small_multidrug_res"/>
</dbReference>
<protein>
    <recommendedName>
        <fullName evidence="8">Guanidinium exporter</fullName>
    </recommendedName>
</protein>
<evidence type="ECO:0000256" key="3">
    <source>
        <dbReference type="ARBA" id="ARBA00022475"/>
    </source>
</evidence>
<evidence type="ECO:0000313" key="12">
    <source>
        <dbReference type="EMBL" id="SUI74479.1"/>
    </source>
</evidence>
<evidence type="ECO:0000256" key="8">
    <source>
        <dbReference type="ARBA" id="ARBA00039168"/>
    </source>
</evidence>
<evidence type="ECO:0000313" key="13">
    <source>
        <dbReference type="Proteomes" id="UP000240506"/>
    </source>
</evidence>
<dbReference type="Pfam" id="PF00893">
    <property type="entry name" value="Multi_Drug_Res"/>
    <property type="match status" value="1"/>
</dbReference>
<evidence type="ECO:0000256" key="2">
    <source>
        <dbReference type="ARBA" id="ARBA00022448"/>
    </source>
</evidence>
<feature type="transmembrane region" description="Helical" evidence="10">
    <location>
        <begin position="84"/>
        <end position="103"/>
    </location>
</feature>
<evidence type="ECO:0000313" key="14">
    <source>
        <dbReference type="Proteomes" id="UP000255061"/>
    </source>
</evidence>
<dbReference type="Gene3D" id="1.10.3730.20">
    <property type="match status" value="1"/>
</dbReference>
<reference evidence="11 13" key="2">
    <citation type="submission" date="2018-04" db="EMBL/GenBank/DDBJ databases">
        <title>Genomic sequence of a freshwater isolate of Shewanella morhuae.</title>
        <authorList>
            <person name="Castillo D.E."/>
            <person name="Gram L."/>
        </authorList>
    </citation>
    <scope>NUCLEOTIDE SEQUENCE [LARGE SCALE GENOMIC DNA]</scope>
    <source>
        <strain evidence="11 13">CW7</strain>
    </source>
</reference>
<dbReference type="GO" id="GO:0005886">
    <property type="term" value="C:plasma membrane"/>
    <property type="evidence" value="ECO:0007669"/>
    <property type="project" value="UniProtKB-SubCell"/>
</dbReference>